<dbReference type="GO" id="GO:0009254">
    <property type="term" value="P:peptidoglycan turnover"/>
    <property type="evidence" value="ECO:0007669"/>
    <property type="project" value="UniProtKB-UniRule"/>
</dbReference>
<dbReference type="Gene3D" id="2.40.240.50">
    <property type="entry name" value="Barwin-like endoglucanases"/>
    <property type="match status" value="1"/>
</dbReference>
<dbReference type="InterPro" id="IPR026044">
    <property type="entry name" value="MltA"/>
</dbReference>
<proteinExistence type="predicted"/>
<dbReference type="InterPro" id="IPR005300">
    <property type="entry name" value="MltA_B"/>
</dbReference>
<name>A0A377J107_9PAST</name>
<dbReference type="Pfam" id="PF06725">
    <property type="entry name" value="3D"/>
    <property type="match status" value="1"/>
</dbReference>
<evidence type="ECO:0000256" key="2">
    <source>
        <dbReference type="ARBA" id="ARBA00023239"/>
    </source>
</evidence>
<dbReference type="GO" id="GO:0019867">
    <property type="term" value="C:outer membrane"/>
    <property type="evidence" value="ECO:0007669"/>
    <property type="project" value="InterPro"/>
</dbReference>
<dbReference type="NCBIfam" id="NF008366">
    <property type="entry name" value="PRK11162.1"/>
    <property type="match status" value="1"/>
</dbReference>
<evidence type="ECO:0000256" key="3">
    <source>
        <dbReference type="ARBA" id="ARBA00023316"/>
    </source>
</evidence>
<dbReference type="PANTHER" id="PTHR30124">
    <property type="entry name" value="MEMBRANE-BOUND LYTIC MUREIN TRANSGLYCOSYLASE A"/>
    <property type="match status" value="1"/>
</dbReference>
<evidence type="ECO:0000259" key="6">
    <source>
        <dbReference type="SMART" id="SM00925"/>
    </source>
</evidence>
<evidence type="ECO:0000313" key="7">
    <source>
        <dbReference type="EMBL" id="STO94175.1"/>
    </source>
</evidence>
<reference evidence="7 8" key="1">
    <citation type="submission" date="2018-06" db="EMBL/GenBank/DDBJ databases">
        <authorList>
            <consortium name="Pathogen Informatics"/>
            <person name="Doyle S."/>
        </authorList>
    </citation>
    <scope>NUCLEOTIDE SEQUENCE [LARGE SCALE GENOMIC DNA]</scope>
    <source>
        <strain evidence="7 8">NCTC13335</strain>
    </source>
</reference>
<comment type="function">
    <text evidence="4">Murein-degrading enzyme. May play a role in recycling of muropeptides during cell elongation and/or cell division.</text>
</comment>
<evidence type="ECO:0000256" key="4">
    <source>
        <dbReference type="PIRNR" id="PIRNR019422"/>
    </source>
</evidence>
<dbReference type="EC" id="4.2.2.n1" evidence="4"/>
<dbReference type="GO" id="GO:0004553">
    <property type="term" value="F:hydrolase activity, hydrolyzing O-glycosyl compounds"/>
    <property type="evidence" value="ECO:0007669"/>
    <property type="project" value="InterPro"/>
</dbReference>
<dbReference type="Gene3D" id="2.40.40.10">
    <property type="entry name" value="RlpA-like domain"/>
    <property type="match status" value="1"/>
</dbReference>
<dbReference type="PANTHER" id="PTHR30124:SF0">
    <property type="entry name" value="MEMBRANE-BOUND LYTIC MUREIN TRANSGLYCOSYLASE A"/>
    <property type="match status" value="1"/>
</dbReference>
<dbReference type="AlphaFoldDB" id="A0A377J107"/>
<feature type="domain" description="Lytic transglycosylase MltA" evidence="6">
    <location>
        <begin position="150"/>
        <end position="279"/>
    </location>
</feature>
<feature type="signal peptide" evidence="5">
    <location>
        <begin position="1"/>
        <end position="23"/>
    </location>
</feature>
<organism evidence="7 8">
    <name type="scientific">Haemophilus pittmaniae</name>
    <dbReference type="NCBI Taxonomy" id="249188"/>
    <lineage>
        <taxon>Bacteria</taxon>
        <taxon>Pseudomonadati</taxon>
        <taxon>Pseudomonadota</taxon>
        <taxon>Gammaproteobacteria</taxon>
        <taxon>Pasteurellales</taxon>
        <taxon>Pasteurellaceae</taxon>
        <taxon>Haemophilus</taxon>
    </lineage>
</organism>
<dbReference type="GO" id="GO:0009253">
    <property type="term" value="P:peptidoglycan catabolic process"/>
    <property type="evidence" value="ECO:0007669"/>
    <property type="project" value="TreeGrafter"/>
</dbReference>
<dbReference type="Proteomes" id="UP000255264">
    <property type="component" value="Unassembled WGS sequence"/>
</dbReference>
<dbReference type="PROSITE" id="PS51257">
    <property type="entry name" value="PROKAR_LIPOPROTEIN"/>
    <property type="match status" value="1"/>
</dbReference>
<dbReference type="PIRSF" id="PIRSF019422">
    <property type="entry name" value="MltA"/>
    <property type="match status" value="1"/>
</dbReference>
<dbReference type="CDD" id="cd14668">
    <property type="entry name" value="mlta_B"/>
    <property type="match status" value="1"/>
</dbReference>
<evidence type="ECO:0000313" key="8">
    <source>
        <dbReference type="Proteomes" id="UP000255264"/>
    </source>
</evidence>
<sequence length="376" mass="40810">MKFGKHIALKCLTVLLGVSFLTACGSSKPAGGRGASAASRPLTATGDDPQKFGAIYSGRSYQQAILMPVSTVENKSAVVNQGDFLSQISNVNNYSGTLADRFADNYEKITSWVLAGANVNELANFGIRPQVMKGFDGYQNVLMTGYYSPVLHARRSAQGKFQNPIYAMPRNKRFSRAEIYAGALRGQGLELAYSDSMMDNFLLGVQGSGYVDFGDGKLNYFAYAGQNGYKYAAVGRLLVEDGEIPKEKMSIQAIREWGERNPSRVQELLERNPSYVFFKNDPTGKVKGSAGVPLIPMAAVASDRNVIPSGTVLLVEVPDIDNNGNWKGIHKLHLMVALDVGGAVNGHHFDLYRGIGDQAGHIAGLSKHYGRVWVLN</sequence>
<dbReference type="OrthoDB" id="9783686at2"/>
<dbReference type="InterPro" id="IPR036908">
    <property type="entry name" value="RlpA-like_sf"/>
</dbReference>
<dbReference type="SUPFAM" id="SSF50685">
    <property type="entry name" value="Barwin-like endoglucanases"/>
    <property type="match status" value="1"/>
</dbReference>
<dbReference type="Pfam" id="PF03562">
    <property type="entry name" value="MltA"/>
    <property type="match status" value="1"/>
</dbReference>
<keyword evidence="3 4" id="KW-0961">Cell wall biogenesis/degradation</keyword>
<comment type="catalytic activity">
    <reaction evidence="1 4">
        <text>Exolytic cleavage of the (1-&gt;4)-beta-glycosidic linkage between N-acetylmuramic acid (MurNAc) and N-acetylglucosamine (GlcNAc) residues in peptidoglycan, from either the reducing or the non-reducing ends of the peptidoglycan chains, with concomitant formation of a 1,6-anhydrobond in the MurNAc residue.</text>
        <dbReference type="EC" id="4.2.2.n1"/>
    </reaction>
</comment>
<gene>
    <name evidence="7" type="primary">mltA</name>
    <name evidence="7" type="ORF">NCTC13335_02099</name>
</gene>
<protein>
    <recommendedName>
        <fullName evidence="4">Membrane-bound lytic murein transglycosylase A</fullName>
        <ecNumber evidence="4">4.2.2.n1</ecNumber>
    </recommendedName>
    <alternativeName>
        <fullName evidence="4">Murein hydrolase A</fullName>
    </alternativeName>
</protein>
<dbReference type="EMBL" id="UGHS01000004">
    <property type="protein sequence ID" value="STO94175.1"/>
    <property type="molecule type" value="Genomic_DNA"/>
</dbReference>
<evidence type="ECO:0000256" key="5">
    <source>
        <dbReference type="SAM" id="SignalP"/>
    </source>
</evidence>
<keyword evidence="2 4" id="KW-0456">Lyase</keyword>
<dbReference type="CDD" id="cd14485">
    <property type="entry name" value="mltA_like_LT_A"/>
    <property type="match status" value="1"/>
</dbReference>
<dbReference type="GO" id="GO:0008933">
    <property type="term" value="F:peptidoglycan lytic transglycosylase activity"/>
    <property type="evidence" value="ECO:0007669"/>
    <property type="project" value="TreeGrafter"/>
</dbReference>
<accession>A0A377J107</accession>
<dbReference type="InterPro" id="IPR010611">
    <property type="entry name" value="3D_dom"/>
</dbReference>
<dbReference type="GO" id="GO:0071555">
    <property type="term" value="P:cell wall organization"/>
    <property type="evidence" value="ECO:0007669"/>
    <property type="project" value="UniProtKB-KW"/>
</dbReference>
<dbReference type="RefSeq" id="WP_115003666.1">
    <property type="nucleotide sequence ID" value="NZ_UGHS01000004.1"/>
</dbReference>
<keyword evidence="8" id="KW-1185">Reference proteome</keyword>
<feature type="chain" id="PRO_5016689379" description="Membrane-bound lytic murein transglycosylase A" evidence="5">
    <location>
        <begin position="24"/>
        <end position="376"/>
    </location>
</feature>
<dbReference type="SMART" id="SM00925">
    <property type="entry name" value="MltA"/>
    <property type="match status" value="1"/>
</dbReference>
<evidence type="ECO:0000256" key="1">
    <source>
        <dbReference type="ARBA" id="ARBA00001420"/>
    </source>
</evidence>
<keyword evidence="5" id="KW-0732">Signal</keyword>